<accession>A0AAC8Q1L9</accession>
<dbReference type="InterPro" id="IPR036249">
    <property type="entry name" value="Thioredoxin-like_sf"/>
</dbReference>
<name>A0AAC8Q1L9_9BACT</name>
<feature type="binding site" evidence="2">
    <location>
        <position position="89"/>
    </location>
    <ligand>
        <name>glutathione</name>
        <dbReference type="ChEBI" id="CHEBI:57925"/>
    </ligand>
</feature>
<dbReference type="EMBL" id="QUMU01000006">
    <property type="protein sequence ID" value="REG31104.1"/>
    <property type="molecule type" value="Genomic_DNA"/>
</dbReference>
<dbReference type="PANTHER" id="PTHR32419:SF6">
    <property type="entry name" value="GLUTATHIONE S-TRANSFERASE OMEGA-LIKE 1-RELATED"/>
    <property type="match status" value="1"/>
</dbReference>
<dbReference type="KEGG" id="age:AA314_00827"/>
<feature type="site" description="Lowers pKa of active site Cys" evidence="3">
    <location>
        <position position="245"/>
    </location>
</feature>
<reference evidence="5 7" key="1">
    <citation type="submission" date="2015-05" db="EMBL/GenBank/DDBJ databases">
        <title>Genome assembly of Archangium gephyra DSM 2261.</title>
        <authorList>
            <person name="Sharma G."/>
            <person name="Subramanian S."/>
        </authorList>
    </citation>
    <scope>NUCLEOTIDE SEQUENCE [LARGE SCALE GENOMIC DNA]</scope>
    <source>
        <strain evidence="5 7">DSM 2261</strain>
    </source>
</reference>
<dbReference type="EMBL" id="CP011509">
    <property type="protein sequence ID" value="AKI99200.1"/>
    <property type="molecule type" value="Genomic_DNA"/>
</dbReference>
<organism evidence="5 7">
    <name type="scientific">Archangium gephyra</name>
    <dbReference type="NCBI Taxonomy" id="48"/>
    <lineage>
        <taxon>Bacteria</taxon>
        <taxon>Pseudomonadati</taxon>
        <taxon>Myxococcota</taxon>
        <taxon>Myxococcia</taxon>
        <taxon>Myxococcales</taxon>
        <taxon>Cystobacterineae</taxon>
        <taxon>Archangiaceae</taxon>
        <taxon>Archangium</taxon>
    </lineage>
</organism>
<keyword evidence="8" id="KW-1185">Reference proteome</keyword>
<dbReference type="SFLD" id="SFLDG01148">
    <property type="entry name" value="Xi_(cytGST)"/>
    <property type="match status" value="1"/>
</dbReference>
<evidence type="ECO:0000313" key="5">
    <source>
        <dbReference type="EMBL" id="AKI99200.1"/>
    </source>
</evidence>
<dbReference type="PROSITE" id="PS50405">
    <property type="entry name" value="GST_CTER"/>
    <property type="match status" value="1"/>
</dbReference>
<protein>
    <submittedName>
        <fullName evidence="5">Glutathione S-transferase</fullName>
    </submittedName>
</protein>
<evidence type="ECO:0000256" key="1">
    <source>
        <dbReference type="PIRSR" id="PIRSR015753-1"/>
    </source>
</evidence>
<gene>
    <name evidence="5" type="ORF">AA314_00827</name>
    <name evidence="6" type="ORF">ATI61_106574</name>
</gene>
<dbReference type="Gene3D" id="3.40.30.10">
    <property type="entry name" value="Glutaredoxin"/>
    <property type="match status" value="1"/>
</dbReference>
<dbReference type="Pfam" id="PF13409">
    <property type="entry name" value="GST_N_2"/>
    <property type="match status" value="1"/>
</dbReference>
<evidence type="ECO:0000256" key="3">
    <source>
        <dbReference type="PIRSR" id="PIRSR015753-3"/>
    </source>
</evidence>
<dbReference type="Pfam" id="PF13410">
    <property type="entry name" value="GST_C_2"/>
    <property type="match status" value="1"/>
</dbReference>
<dbReference type="RefSeq" id="WP_047854360.1">
    <property type="nucleotide sequence ID" value="NZ_CP011509.1"/>
</dbReference>
<dbReference type="PIRSF" id="PIRSF015753">
    <property type="entry name" value="GST"/>
    <property type="match status" value="1"/>
</dbReference>
<dbReference type="GO" id="GO:0004364">
    <property type="term" value="F:glutathione transferase activity"/>
    <property type="evidence" value="ECO:0007669"/>
    <property type="project" value="InterPro"/>
</dbReference>
<feature type="active site" description="Nucleophile" evidence="1">
    <location>
        <position position="56"/>
    </location>
</feature>
<dbReference type="SUPFAM" id="SSF47616">
    <property type="entry name" value="GST C-terminal domain-like"/>
    <property type="match status" value="1"/>
</dbReference>
<dbReference type="SFLD" id="SFLDG01206">
    <property type="entry name" value="Xi.1"/>
    <property type="match status" value="1"/>
</dbReference>
<feature type="binding site" evidence="2">
    <location>
        <begin position="140"/>
        <end position="141"/>
    </location>
    <ligand>
        <name>glutathione</name>
        <dbReference type="ChEBI" id="CHEBI:57925"/>
    </ligand>
</feature>
<evidence type="ECO:0000259" key="4">
    <source>
        <dbReference type="PROSITE" id="PS50405"/>
    </source>
</evidence>
<dbReference type="SUPFAM" id="SSF52833">
    <property type="entry name" value="Thioredoxin-like"/>
    <property type="match status" value="1"/>
</dbReference>
<dbReference type="AlphaFoldDB" id="A0AAC8Q1L9"/>
<feature type="binding site" evidence="2">
    <location>
        <begin position="122"/>
        <end position="125"/>
    </location>
    <ligand>
        <name>glutathione</name>
        <dbReference type="ChEBI" id="CHEBI:57925"/>
    </ligand>
</feature>
<feature type="site" description="Lowers pKa of active site Cys" evidence="3">
    <location>
        <position position="288"/>
    </location>
</feature>
<dbReference type="Gene3D" id="1.20.1050.10">
    <property type="match status" value="1"/>
</dbReference>
<evidence type="ECO:0000313" key="6">
    <source>
        <dbReference type="EMBL" id="REG31104.1"/>
    </source>
</evidence>
<dbReference type="Proteomes" id="UP000256345">
    <property type="component" value="Unassembled WGS sequence"/>
</dbReference>
<dbReference type="SFLD" id="SFLDS00019">
    <property type="entry name" value="Glutathione_Transferase_(cytos"/>
    <property type="match status" value="1"/>
</dbReference>
<sequence>MGLLVDGEWRTDWYAPDEAGRFVRPRTRFHDQVSASGEGRFPAEAGRYHLYVSYACPWASRALLMRKLKGLEGAVGLTVVDPRMGRNGWGFGGYPRSGPDKLNGSRYLSELYLKADPHYSGRVTVPVLWDAREHTIVNNESRELMRMLDTEFDAFAEHPVTLYPEELREQVDETIDALYEPVNNGVYKAGFANSQGAYELAVRELFTALHHWERVLDRQRYLCGDVLTEADLCLYGTLVRFDLVYYSHFKCNLARVQDFPNLWNYLLDLYQTPGFAESTNVEHIKVHYYWSQDAINPSRIVPVGPQVELLTAHNRDRLGPRRLAPAPGITRH</sequence>
<dbReference type="InterPro" id="IPR010987">
    <property type="entry name" value="Glutathione-S-Trfase_C-like"/>
</dbReference>
<dbReference type="CDD" id="cd03190">
    <property type="entry name" value="GST_C_Omega_like"/>
    <property type="match status" value="1"/>
</dbReference>
<reference evidence="6 8" key="2">
    <citation type="submission" date="2018-08" db="EMBL/GenBank/DDBJ databases">
        <title>Genomic Encyclopedia of Archaeal and Bacterial Type Strains, Phase II (KMG-II): from individual species to whole genera.</title>
        <authorList>
            <person name="Goeker M."/>
        </authorList>
    </citation>
    <scope>NUCLEOTIDE SEQUENCE [LARGE SCALE GENOMIC DNA]</scope>
    <source>
        <strain evidence="6 8">DSM 2261</strain>
    </source>
</reference>
<evidence type="ECO:0000313" key="7">
    <source>
        <dbReference type="Proteomes" id="UP000035579"/>
    </source>
</evidence>
<feature type="active site" description="Proton donor/acceptor" evidence="1">
    <location>
        <position position="187"/>
    </location>
</feature>
<dbReference type="InterPro" id="IPR040079">
    <property type="entry name" value="Glutathione_S-Trfase"/>
</dbReference>
<dbReference type="Proteomes" id="UP000035579">
    <property type="component" value="Chromosome"/>
</dbReference>
<dbReference type="InterPro" id="IPR016639">
    <property type="entry name" value="GST_Omega/GSH"/>
</dbReference>
<feature type="domain" description="GST C-terminal" evidence="4">
    <location>
        <begin position="161"/>
        <end position="288"/>
    </location>
</feature>
<dbReference type="InterPro" id="IPR004045">
    <property type="entry name" value="Glutathione_S-Trfase_N"/>
</dbReference>
<dbReference type="InterPro" id="IPR047047">
    <property type="entry name" value="GST_Omega-like_C"/>
</dbReference>
<dbReference type="PANTHER" id="PTHR32419">
    <property type="entry name" value="GLUTATHIONYL-HYDROQUINONE REDUCTASE"/>
    <property type="match status" value="1"/>
</dbReference>
<dbReference type="GO" id="GO:0005737">
    <property type="term" value="C:cytoplasm"/>
    <property type="evidence" value="ECO:0007669"/>
    <property type="project" value="TreeGrafter"/>
</dbReference>
<evidence type="ECO:0000256" key="2">
    <source>
        <dbReference type="PIRSR" id="PIRSR015753-2"/>
    </source>
</evidence>
<proteinExistence type="predicted"/>
<dbReference type="InterPro" id="IPR036282">
    <property type="entry name" value="Glutathione-S-Trfase_C_sf"/>
</dbReference>
<evidence type="ECO:0000313" key="8">
    <source>
        <dbReference type="Proteomes" id="UP000256345"/>
    </source>
</evidence>